<feature type="transmembrane region" description="Helical" evidence="1">
    <location>
        <begin position="254"/>
        <end position="282"/>
    </location>
</feature>
<sequence length="301" mass="35927">MILSQNFYNIYHLQKKKLINAILAYYTLLLITTILIISLLTLIIIRPYFWQHYNKIVFSPLIGPTKPNNDTIYALPCIIEITEYYTCNNDYYYKNITDLTCPNNYICNDYENNLYCVLKYCNILELEKSTQFTNDITDCINQTNDILNNNLYASITLTYQDDYTEILVIMILITIMLIILYFVILLINYIIFKCCIHYNDLIVHIILFVLISCIYFLTVPLTAFIFWYLMPPIQQYTKCFYMDTLLFSSDFPSVLTITFILTMLIFATLYILTIYTFVLSFYNYYKKKLFFEHSLDLELWL</sequence>
<keyword evidence="1" id="KW-0472">Membrane</keyword>
<feature type="transmembrane region" description="Helical" evidence="1">
    <location>
        <begin position="21"/>
        <end position="45"/>
    </location>
</feature>
<keyword evidence="1" id="KW-0812">Transmembrane</keyword>
<keyword evidence="1" id="KW-1133">Transmembrane helix</keyword>
<evidence type="ECO:0000313" key="2">
    <source>
        <dbReference type="EMBL" id="ARF10258.1"/>
    </source>
</evidence>
<feature type="transmembrane region" description="Helical" evidence="1">
    <location>
        <begin position="166"/>
        <end position="189"/>
    </location>
</feature>
<dbReference type="EMBL" id="KY684103">
    <property type="protein sequence ID" value="ARF10258.1"/>
    <property type="molecule type" value="Genomic_DNA"/>
</dbReference>
<gene>
    <name evidence="2" type="ORF">Hokovirus_1_137</name>
</gene>
<proteinExistence type="predicted"/>
<name>A0A1V0SF40_9VIRU</name>
<reference evidence="2" key="1">
    <citation type="journal article" date="2017" name="Science">
        <title>Giant viruses with an expanded complement of translation system components.</title>
        <authorList>
            <person name="Schulz F."/>
            <person name="Yutin N."/>
            <person name="Ivanova N.N."/>
            <person name="Ortega D.R."/>
            <person name="Lee T.K."/>
            <person name="Vierheilig J."/>
            <person name="Daims H."/>
            <person name="Horn M."/>
            <person name="Wagner M."/>
            <person name="Jensen G.J."/>
            <person name="Kyrpides N.C."/>
            <person name="Koonin E.V."/>
            <person name="Woyke T."/>
        </authorList>
    </citation>
    <scope>NUCLEOTIDE SEQUENCE</scope>
    <source>
        <strain evidence="2">HKV1</strain>
    </source>
</reference>
<accession>A0A1V0SF40</accession>
<feature type="transmembrane region" description="Helical" evidence="1">
    <location>
        <begin position="201"/>
        <end position="228"/>
    </location>
</feature>
<evidence type="ECO:0000256" key="1">
    <source>
        <dbReference type="SAM" id="Phobius"/>
    </source>
</evidence>
<organism evidence="2">
    <name type="scientific">Hokovirus HKV1</name>
    <dbReference type="NCBI Taxonomy" id="1977638"/>
    <lineage>
        <taxon>Viruses</taxon>
        <taxon>Varidnaviria</taxon>
        <taxon>Bamfordvirae</taxon>
        <taxon>Nucleocytoviricota</taxon>
        <taxon>Megaviricetes</taxon>
        <taxon>Imitervirales</taxon>
        <taxon>Mimiviridae</taxon>
        <taxon>Klosneuvirinae</taxon>
        <taxon>Hokovirus</taxon>
    </lineage>
</organism>
<protein>
    <submittedName>
        <fullName evidence="2">Uncharacterized protein</fullName>
    </submittedName>
</protein>